<feature type="binding site" description="axial binding residue" evidence="14">
    <location>
        <position position="8"/>
    </location>
    <ligand>
        <name>heme</name>
        <dbReference type="ChEBI" id="CHEBI:30413"/>
    </ligand>
    <ligandPart>
        <name>Fe</name>
        <dbReference type="ChEBI" id="CHEBI:18248"/>
    </ligandPart>
</feature>
<dbReference type="GO" id="GO:0070818">
    <property type="term" value="F:protoporphyrinogen oxidase activity"/>
    <property type="evidence" value="ECO:0007669"/>
    <property type="project" value="UniProtKB-UniRule"/>
</dbReference>
<evidence type="ECO:0000256" key="3">
    <source>
        <dbReference type="ARBA" id="ARBA00006501"/>
    </source>
</evidence>
<evidence type="ECO:0000256" key="6">
    <source>
        <dbReference type="ARBA" id="ARBA00022617"/>
    </source>
</evidence>
<dbReference type="GO" id="GO:0005886">
    <property type="term" value="C:plasma membrane"/>
    <property type="evidence" value="ECO:0007669"/>
    <property type="project" value="UniProtKB-SubCell"/>
</dbReference>
<evidence type="ECO:0000256" key="8">
    <source>
        <dbReference type="ARBA" id="ARBA00022723"/>
    </source>
</evidence>
<keyword evidence="10 14" id="KW-0560">Oxidoreductase</keyword>
<keyword evidence="6 14" id="KW-0349">Heme</keyword>
<feature type="binding site" description="axial binding residue" evidence="14">
    <location>
        <position position="84"/>
    </location>
    <ligand>
        <name>heme</name>
        <dbReference type="ChEBI" id="CHEBI:30413"/>
    </ligand>
    <ligandPart>
        <name>Fe</name>
        <dbReference type="ChEBI" id="CHEBI:18248"/>
    </ligandPart>
</feature>
<comment type="subunit">
    <text evidence="14">Homodimer.</text>
</comment>
<dbReference type="AlphaFoldDB" id="A0A317U219"/>
<evidence type="ECO:0000256" key="10">
    <source>
        <dbReference type="ARBA" id="ARBA00023002"/>
    </source>
</evidence>
<dbReference type="GO" id="GO:0046872">
    <property type="term" value="F:metal ion binding"/>
    <property type="evidence" value="ECO:0007669"/>
    <property type="project" value="UniProtKB-UniRule"/>
</dbReference>
<evidence type="ECO:0000313" key="19">
    <source>
        <dbReference type="Proteomes" id="UP000287374"/>
    </source>
</evidence>
<dbReference type="GO" id="GO:0006782">
    <property type="term" value="P:protoporphyrinogen IX biosynthetic process"/>
    <property type="evidence" value="ECO:0007669"/>
    <property type="project" value="UniProtKB-UniRule"/>
</dbReference>
<comment type="pathway">
    <text evidence="2 14 15">Porphyrin-containing compound metabolism; protoporphyrin-IX biosynthesis; protoporphyrin-IX from protoporphyrinogen-IX: step 1/1.</text>
</comment>
<comment type="function">
    <text evidence="14 15">Catalyzes the oxidation of protoporphyrinogen IX to protoporphyrin IX.</text>
</comment>
<comment type="cofactor">
    <cofactor evidence="14 15">
        <name>heme b</name>
        <dbReference type="ChEBI" id="CHEBI:60344"/>
    </cofactor>
    <text evidence="14 15">Binds 1 heme b (iron(II)-protoporphyrin IX) group per subunit.</text>
</comment>
<sequence>MLFIKAFHIIAMVAWFAGLFYLPRLFVYHADTQDETSLTRFKIMERRLYYGITWPAAILTTLLGIWLISYNLSYYMSVGWMHAKLSLVVILWIYHLLCGHYLKLFAQHKNQKNSRFFRIYNELPTLLLIGIVILVVVKP</sequence>
<evidence type="ECO:0000256" key="1">
    <source>
        <dbReference type="ARBA" id="ARBA00004651"/>
    </source>
</evidence>
<feature type="transmembrane region" description="Helical" evidence="14">
    <location>
        <begin position="74"/>
        <end position="98"/>
    </location>
</feature>
<gene>
    <name evidence="16" type="primary">hemJ</name>
    <name evidence="16" type="ORF">DGG96_12470</name>
    <name evidence="17" type="ORF">ELY20_08765</name>
</gene>
<feature type="transmembrane region" description="Helical" evidence="14">
    <location>
        <begin position="119"/>
        <end position="137"/>
    </location>
</feature>
<accession>A0A317U219</accession>
<evidence type="ECO:0000256" key="13">
    <source>
        <dbReference type="ARBA" id="ARBA00048390"/>
    </source>
</evidence>
<proteinExistence type="inferred from homology"/>
<keyword evidence="12 14" id="KW-0472">Membrane</keyword>
<protein>
    <recommendedName>
        <fullName evidence="4 14">Protoporphyrinogen IX oxidase</fullName>
        <shortName evidence="14">PPO</shortName>
        <ecNumber evidence="14 15">1.3.99.-</ecNumber>
    </recommendedName>
</protein>
<comment type="similarity">
    <text evidence="3 14 15">Belongs to the HemJ family.</text>
</comment>
<evidence type="ECO:0000313" key="16">
    <source>
        <dbReference type="EMBL" id="PWY55275.1"/>
    </source>
</evidence>
<dbReference type="UniPathway" id="UPA00251">
    <property type="reaction ID" value="UER00324"/>
</dbReference>
<keyword evidence="11 14" id="KW-0408">Iron</keyword>
<evidence type="ECO:0000256" key="11">
    <source>
        <dbReference type="ARBA" id="ARBA00023004"/>
    </source>
</evidence>
<feature type="transmembrane region" description="Helical" evidence="14">
    <location>
        <begin position="48"/>
        <end position="68"/>
    </location>
</feature>
<name>A0A317U219_9GAMM</name>
<evidence type="ECO:0000256" key="12">
    <source>
        <dbReference type="ARBA" id="ARBA00023136"/>
    </source>
</evidence>
<dbReference type="InterPro" id="IPR005265">
    <property type="entry name" value="HemJ-like"/>
</dbReference>
<evidence type="ECO:0000256" key="14">
    <source>
        <dbReference type="HAMAP-Rule" id="MF_02239"/>
    </source>
</evidence>
<dbReference type="EMBL" id="QHJG01000020">
    <property type="protein sequence ID" value="PWY55275.1"/>
    <property type="molecule type" value="Genomic_DNA"/>
</dbReference>
<evidence type="ECO:0000256" key="9">
    <source>
        <dbReference type="ARBA" id="ARBA00022989"/>
    </source>
</evidence>
<comment type="catalytic activity">
    <reaction evidence="13 14 15">
        <text>protoporphyrinogen IX + 3 A = protoporphyrin IX + 3 AH2</text>
        <dbReference type="Rhea" id="RHEA:62000"/>
        <dbReference type="ChEBI" id="CHEBI:13193"/>
        <dbReference type="ChEBI" id="CHEBI:17499"/>
        <dbReference type="ChEBI" id="CHEBI:57306"/>
        <dbReference type="ChEBI" id="CHEBI:57307"/>
    </reaction>
</comment>
<dbReference type="Proteomes" id="UP000247152">
    <property type="component" value="Unassembled WGS sequence"/>
</dbReference>
<evidence type="ECO:0000256" key="7">
    <source>
        <dbReference type="ARBA" id="ARBA00022692"/>
    </source>
</evidence>
<evidence type="ECO:0000313" key="17">
    <source>
        <dbReference type="EMBL" id="RUR22803.1"/>
    </source>
</evidence>
<keyword evidence="19" id="KW-1185">Reference proteome</keyword>
<dbReference type="PIRSF" id="PIRSF004638">
    <property type="entry name" value="UCP004638"/>
    <property type="match status" value="1"/>
</dbReference>
<dbReference type="NCBIfam" id="TIGR00701">
    <property type="entry name" value="protoporphyrinogen oxidase HemJ"/>
    <property type="match status" value="1"/>
</dbReference>
<dbReference type="PANTHER" id="PTHR40255:SF1">
    <property type="entry name" value="PROTOPORPHYRINOGEN IX OXIDASE"/>
    <property type="match status" value="1"/>
</dbReference>
<keyword evidence="9 14" id="KW-1133">Transmembrane helix</keyword>
<dbReference type="RefSeq" id="WP_110142993.1">
    <property type="nucleotide sequence ID" value="NZ_QHJG01000020.1"/>
</dbReference>
<reference evidence="16 18" key="1">
    <citation type="submission" date="2018-05" db="EMBL/GenBank/DDBJ databases">
        <title>Legionella qingyii sp.nov., whole genome shotgun sequence.</title>
        <authorList>
            <person name="Wu H."/>
            <person name="Zhu Q."/>
            <person name="Hu C."/>
        </authorList>
    </citation>
    <scope>NUCLEOTIDE SEQUENCE [LARGE SCALE GENOMIC DNA]</scope>
    <source>
        <strain evidence="16 18">HEB18</strain>
    </source>
</reference>
<evidence type="ECO:0000256" key="2">
    <source>
        <dbReference type="ARBA" id="ARBA00005073"/>
    </source>
</evidence>
<dbReference type="OrthoDB" id="9800824at2"/>
<keyword evidence="5 14" id="KW-1003">Cell membrane</keyword>
<dbReference type="EC" id="1.3.99.-" evidence="14 15"/>
<comment type="caution">
    <text evidence="16">The sequence shown here is derived from an EMBL/GenBank/DDBJ whole genome shotgun (WGS) entry which is preliminary data.</text>
</comment>
<evidence type="ECO:0000256" key="4">
    <source>
        <dbReference type="ARBA" id="ARBA00017504"/>
    </source>
</evidence>
<dbReference type="HAMAP" id="MF_02239">
    <property type="entry name" value="HemJ"/>
    <property type="match status" value="1"/>
</dbReference>
<keyword evidence="8 14" id="KW-0479">Metal-binding</keyword>
<dbReference type="EMBL" id="RZGX01000010">
    <property type="protein sequence ID" value="RUR22803.1"/>
    <property type="molecule type" value="Genomic_DNA"/>
</dbReference>
<organism evidence="16 18">
    <name type="scientific">Legionella qingyii</name>
    <dbReference type="NCBI Taxonomy" id="2184757"/>
    <lineage>
        <taxon>Bacteria</taxon>
        <taxon>Pseudomonadati</taxon>
        <taxon>Pseudomonadota</taxon>
        <taxon>Gammaproteobacteria</taxon>
        <taxon>Legionellales</taxon>
        <taxon>Legionellaceae</taxon>
        <taxon>Legionella</taxon>
    </lineage>
</organism>
<feature type="transmembrane region" description="Helical" evidence="14">
    <location>
        <begin position="6"/>
        <end position="27"/>
    </location>
</feature>
<keyword evidence="7 14" id="KW-0812">Transmembrane</keyword>
<comment type="subcellular location">
    <subcellularLocation>
        <location evidence="1 14">Cell membrane</location>
        <topology evidence="1 14">Multi-pass membrane protein</topology>
    </subcellularLocation>
</comment>
<dbReference type="Pfam" id="PF03653">
    <property type="entry name" value="UPF0093"/>
    <property type="match status" value="1"/>
</dbReference>
<reference evidence="17 19" key="2">
    <citation type="submission" date="2018-12" db="EMBL/GenBank/DDBJ databases">
        <title>Legionella sp,whole genome shotgun sequence.</title>
        <authorList>
            <person name="Wu H."/>
        </authorList>
    </citation>
    <scope>NUCLEOTIDE SEQUENCE [LARGE SCALE GENOMIC DNA]</scope>
    <source>
        <strain evidence="19">km489</strain>
        <strain evidence="17">Km489</strain>
    </source>
</reference>
<dbReference type="Proteomes" id="UP000287374">
    <property type="component" value="Unassembled WGS sequence"/>
</dbReference>
<evidence type="ECO:0000256" key="5">
    <source>
        <dbReference type="ARBA" id="ARBA00022475"/>
    </source>
</evidence>
<dbReference type="PANTHER" id="PTHR40255">
    <property type="entry name" value="UPF0093 MEMBRANE PROTEIN SLR1790"/>
    <property type="match status" value="1"/>
</dbReference>
<evidence type="ECO:0000256" key="15">
    <source>
        <dbReference type="PIRNR" id="PIRNR004638"/>
    </source>
</evidence>
<evidence type="ECO:0000313" key="18">
    <source>
        <dbReference type="Proteomes" id="UP000247152"/>
    </source>
</evidence>